<keyword evidence="2" id="KW-1185">Reference proteome</keyword>
<evidence type="ECO:0000313" key="2">
    <source>
        <dbReference type="Proteomes" id="UP001589734"/>
    </source>
</evidence>
<evidence type="ECO:0008006" key="3">
    <source>
        <dbReference type="Google" id="ProtNLM"/>
    </source>
</evidence>
<dbReference type="Proteomes" id="UP001589734">
    <property type="component" value="Unassembled WGS sequence"/>
</dbReference>
<organism evidence="1 2">
    <name type="scientific">Flavobacterium procerum</name>
    <dbReference type="NCBI Taxonomy" id="1455569"/>
    <lineage>
        <taxon>Bacteria</taxon>
        <taxon>Pseudomonadati</taxon>
        <taxon>Bacteroidota</taxon>
        <taxon>Flavobacteriia</taxon>
        <taxon>Flavobacteriales</taxon>
        <taxon>Flavobacteriaceae</taxon>
        <taxon>Flavobacterium</taxon>
    </lineage>
</organism>
<proteinExistence type="predicted"/>
<dbReference type="RefSeq" id="WP_379686255.1">
    <property type="nucleotide sequence ID" value="NZ_JBHLYW010000007.1"/>
</dbReference>
<dbReference type="EMBL" id="JBHLYW010000007">
    <property type="protein sequence ID" value="MFC0077181.1"/>
    <property type="molecule type" value="Genomic_DNA"/>
</dbReference>
<evidence type="ECO:0000313" key="1">
    <source>
        <dbReference type="EMBL" id="MFC0077181.1"/>
    </source>
</evidence>
<name>A0ABV6BP00_9FLAO</name>
<protein>
    <recommendedName>
        <fullName evidence="3">HEAT repeat domain-containing protein</fullName>
    </recommendedName>
</protein>
<accession>A0ABV6BP00</accession>
<comment type="caution">
    <text evidence="1">The sequence shown here is derived from an EMBL/GenBank/DDBJ whole genome shotgun (WGS) entry which is preliminary data.</text>
</comment>
<reference evidence="1 2" key="1">
    <citation type="submission" date="2024-09" db="EMBL/GenBank/DDBJ databases">
        <authorList>
            <person name="Sun Q."/>
            <person name="Mori K."/>
        </authorList>
    </citation>
    <scope>NUCLEOTIDE SEQUENCE [LARGE SCALE GENOMIC DNA]</scope>
    <source>
        <strain evidence="1 2">CGMCC 1.12926</strain>
    </source>
</reference>
<sequence length="186" mass="21915">MIEKLRQDFAEYSKRKIRNKNELLELLPFPIESKNEIGRKIIKDIIASKNSDDMDFCLLLLWVVDEEDDCIDLLHEIFLEPWHTKHDDIIHNLQWREHPSSVPTIKIAMQQKFPFLEACSRTGPFINQCGHALKSIGTEEAIEAIKDLAENSEDPIVKAEMIYRLSKIFPENYPEDEDLPRWYDFD</sequence>
<gene>
    <name evidence="1" type="ORF">ACFFLS_09015</name>
</gene>